<proteinExistence type="predicted"/>
<dbReference type="RefSeq" id="WP_225566244.1">
    <property type="nucleotide sequence ID" value="NZ_JAIXCQ010000010.1"/>
</dbReference>
<gene>
    <name evidence="2" type="ORF">LEP48_14150</name>
</gene>
<protein>
    <submittedName>
        <fullName evidence="2">Uncharacterized protein</fullName>
    </submittedName>
</protein>
<keyword evidence="3" id="KW-1185">Reference proteome</keyword>
<organism evidence="2 3">
    <name type="scientific">Isoptericola luteus</name>
    <dbReference type="NCBI Taxonomy" id="2879484"/>
    <lineage>
        <taxon>Bacteria</taxon>
        <taxon>Bacillati</taxon>
        <taxon>Actinomycetota</taxon>
        <taxon>Actinomycetes</taxon>
        <taxon>Micrococcales</taxon>
        <taxon>Promicromonosporaceae</taxon>
        <taxon>Isoptericola</taxon>
    </lineage>
</organism>
<sequence length="116" mass="12754">MNGIMWDGAIEAEVAYRTQRAVDTARRGNRRASRTPRAPRRIRTTRSTRTTADRWWSAFGPARARSAVERLGATVDAVAARTDAAEWDRQVTRRSAQIASALDSMGPRDGAGRGIA</sequence>
<comment type="caution">
    <text evidence="2">The sequence shown here is derived from an EMBL/GenBank/DDBJ whole genome shotgun (WGS) entry which is preliminary data.</text>
</comment>
<name>A0ABS7ZHG9_9MICO</name>
<evidence type="ECO:0000256" key="1">
    <source>
        <dbReference type="SAM" id="MobiDB-lite"/>
    </source>
</evidence>
<dbReference type="EMBL" id="JAIXCQ010000010">
    <property type="protein sequence ID" value="MCA5894479.1"/>
    <property type="molecule type" value="Genomic_DNA"/>
</dbReference>
<evidence type="ECO:0000313" key="3">
    <source>
        <dbReference type="Proteomes" id="UP001319870"/>
    </source>
</evidence>
<evidence type="ECO:0000313" key="2">
    <source>
        <dbReference type="EMBL" id="MCA5894479.1"/>
    </source>
</evidence>
<accession>A0ABS7ZHG9</accession>
<feature type="compositionally biased region" description="Basic residues" evidence="1">
    <location>
        <begin position="27"/>
        <end position="46"/>
    </location>
</feature>
<reference evidence="2 3" key="1">
    <citation type="submission" date="2021-09" db="EMBL/GenBank/DDBJ databases">
        <title>Isoptericola luteus sp. nov., a novel bacterium isolated from Harbin, the capital city of Heilongjiang province.</title>
        <authorList>
            <person name="Li J."/>
        </authorList>
    </citation>
    <scope>NUCLEOTIDE SEQUENCE [LARGE SCALE GENOMIC DNA]</scope>
    <source>
        <strain evidence="2 3">NEAU-Y5</strain>
    </source>
</reference>
<feature type="region of interest" description="Disordered" evidence="1">
    <location>
        <begin position="22"/>
        <end position="50"/>
    </location>
</feature>
<dbReference type="Proteomes" id="UP001319870">
    <property type="component" value="Unassembled WGS sequence"/>
</dbReference>